<comment type="caution">
    <text evidence="3">The sequence shown here is derived from an EMBL/GenBank/DDBJ whole genome shotgun (WGS) entry which is preliminary data.</text>
</comment>
<evidence type="ECO:0000313" key="4">
    <source>
        <dbReference type="Proteomes" id="UP000320747"/>
    </source>
</evidence>
<sequence length="68" mass="6846">MVPKTDAAGEMMAGSVQQGSSGEEAWRASQAGWALTWIAVSAAGLGIIAFGLDKAGVLPPSISANLPF</sequence>
<accession>A0ABY3DYJ4</accession>
<evidence type="ECO:0000256" key="2">
    <source>
        <dbReference type="SAM" id="Phobius"/>
    </source>
</evidence>
<dbReference type="Proteomes" id="UP000320747">
    <property type="component" value="Unassembled WGS sequence"/>
</dbReference>
<name>A0ABY3DYJ4_9CORY</name>
<dbReference type="RefSeq" id="WP_154880406.1">
    <property type="nucleotide sequence ID" value="NZ_JAADJX010000001.1"/>
</dbReference>
<keyword evidence="2" id="KW-0472">Membrane</keyword>
<keyword evidence="4" id="KW-1185">Reference proteome</keyword>
<keyword evidence="2" id="KW-0812">Transmembrane</keyword>
<feature type="region of interest" description="Disordered" evidence="1">
    <location>
        <begin position="1"/>
        <end position="21"/>
    </location>
</feature>
<protein>
    <submittedName>
        <fullName evidence="3">Uncharacterized protein</fullName>
    </submittedName>
</protein>
<feature type="transmembrane region" description="Helical" evidence="2">
    <location>
        <begin position="31"/>
        <end position="52"/>
    </location>
</feature>
<keyword evidence="2" id="KW-1133">Transmembrane helix</keyword>
<reference evidence="3 4" key="1">
    <citation type="submission" date="2019-07" db="EMBL/GenBank/DDBJ databases">
        <title>Draft genome of Corynebacterium godavarianum and other related strains.</title>
        <authorList>
            <person name="Bernier A.-M."/>
            <person name="Bernard K."/>
        </authorList>
    </citation>
    <scope>NUCLEOTIDE SEQUENCE [LARGE SCALE GENOMIC DNA]</scope>
    <source>
        <strain evidence="3 4">LMG 29598</strain>
    </source>
</reference>
<evidence type="ECO:0000256" key="1">
    <source>
        <dbReference type="SAM" id="MobiDB-lite"/>
    </source>
</evidence>
<evidence type="ECO:0000313" key="3">
    <source>
        <dbReference type="EMBL" id="TSJ71192.1"/>
    </source>
</evidence>
<dbReference type="EMBL" id="VMHH01000011">
    <property type="protein sequence ID" value="TSJ71192.1"/>
    <property type="molecule type" value="Genomic_DNA"/>
</dbReference>
<proteinExistence type="predicted"/>
<organism evidence="3 4">
    <name type="scientific">Corynebacterium godavarianum</name>
    <dbReference type="NCBI Taxonomy" id="2054421"/>
    <lineage>
        <taxon>Bacteria</taxon>
        <taxon>Bacillati</taxon>
        <taxon>Actinomycetota</taxon>
        <taxon>Actinomycetes</taxon>
        <taxon>Mycobacteriales</taxon>
        <taxon>Corynebacteriaceae</taxon>
        <taxon>Corynebacterium</taxon>
    </lineage>
</organism>
<gene>
    <name evidence="3" type="ORF">FPH17_10430</name>
</gene>